<dbReference type="GO" id="GO:0046872">
    <property type="term" value="F:metal ion binding"/>
    <property type="evidence" value="ECO:0007669"/>
    <property type="project" value="UniProtKB-KW"/>
</dbReference>
<protein>
    <submittedName>
        <fullName evidence="7">Ribonuclease E/G</fullName>
    </submittedName>
</protein>
<keyword evidence="5" id="KW-0694">RNA-binding</keyword>
<dbReference type="GO" id="GO:0005737">
    <property type="term" value="C:cytoplasm"/>
    <property type="evidence" value="ECO:0007669"/>
    <property type="project" value="TreeGrafter"/>
</dbReference>
<dbReference type="AlphaFoldDB" id="A0A395VF98"/>
<dbReference type="InterPro" id="IPR019307">
    <property type="entry name" value="RNA-bd_AU-1/RNase_E/G"/>
</dbReference>
<dbReference type="SUPFAM" id="SSF50249">
    <property type="entry name" value="Nucleic acid-binding proteins"/>
    <property type="match status" value="1"/>
</dbReference>
<evidence type="ECO:0000256" key="1">
    <source>
        <dbReference type="ARBA" id="ARBA00001946"/>
    </source>
</evidence>
<dbReference type="PANTHER" id="PTHR30001">
    <property type="entry name" value="RIBONUCLEASE"/>
    <property type="match status" value="1"/>
</dbReference>
<dbReference type="GO" id="GO:0004540">
    <property type="term" value="F:RNA nuclease activity"/>
    <property type="evidence" value="ECO:0007669"/>
    <property type="project" value="InterPro"/>
</dbReference>
<dbReference type="RefSeq" id="WP_118096486.1">
    <property type="nucleotide sequence ID" value="NZ_JAQEDX010000001.1"/>
</dbReference>
<dbReference type="Pfam" id="PF10150">
    <property type="entry name" value="RNase_E_G"/>
    <property type="match status" value="1"/>
</dbReference>
<dbReference type="InterPro" id="IPR012340">
    <property type="entry name" value="NA-bd_OB-fold"/>
</dbReference>
<dbReference type="Gene3D" id="2.40.50.140">
    <property type="entry name" value="Nucleic acid-binding proteins"/>
    <property type="match status" value="1"/>
</dbReference>
<dbReference type="PROSITE" id="PS50126">
    <property type="entry name" value="S1"/>
    <property type="match status" value="1"/>
</dbReference>
<keyword evidence="4" id="KW-0460">Magnesium</keyword>
<dbReference type="Proteomes" id="UP000266172">
    <property type="component" value="Unassembled WGS sequence"/>
</dbReference>
<dbReference type="InterPro" id="IPR003029">
    <property type="entry name" value="S1_domain"/>
</dbReference>
<comment type="caution">
    <text evidence="7">The sequence shown here is derived from an EMBL/GenBank/DDBJ whole genome shotgun (WGS) entry which is preliminary data.</text>
</comment>
<keyword evidence="3" id="KW-0378">Hydrolase</keyword>
<sequence length="418" mass="46676">MNRYMITREKIKGQEYLISALYDEKKHMIEVLPEAAGETSLLGNIYVGKVENIVTNLNAAFVKIAPDIRCYLPLSDVKNPVFTRKLSQTKALAAGDELLVQVSREALKTKDPAVTTNLTIAGTYAVLTSGNRKKSVSSKVKGEARERLVKLVEQTAGEYGVILRTNAAETSDETVLLELEVLSERYETMAETAAHKNCYTLVYREEAGWLRHIRDLRKDDLEEIVTDDRGMFEDICSACRIHKQALTTGGSVPVPVDDVMTADGIRIRYYKDPSLSLGALYSVRAELKNALSERVWLKSGAYLVIQPTEALTVVDVNTGKNVAKKEMQENFLRVNKEAAEEIARQLRLRNLSGMVLVDFINLTSKSAEEELLKTFRAALQKDPVPAQLIDMTALGLVEVTRKKIKRPLHEIFPDGLGF</sequence>
<evidence type="ECO:0000256" key="3">
    <source>
        <dbReference type="ARBA" id="ARBA00022801"/>
    </source>
</evidence>
<organism evidence="7 8">
    <name type="scientific">Roseburia hominis</name>
    <dbReference type="NCBI Taxonomy" id="301301"/>
    <lineage>
        <taxon>Bacteria</taxon>
        <taxon>Bacillati</taxon>
        <taxon>Bacillota</taxon>
        <taxon>Clostridia</taxon>
        <taxon>Lachnospirales</taxon>
        <taxon>Lachnospiraceae</taxon>
        <taxon>Roseburia</taxon>
    </lineage>
</organism>
<evidence type="ECO:0000313" key="8">
    <source>
        <dbReference type="Proteomes" id="UP000266172"/>
    </source>
</evidence>
<dbReference type="EMBL" id="QRVL01000001">
    <property type="protein sequence ID" value="RGS42162.1"/>
    <property type="molecule type" value="Genomic_DNA"/>
</dbReference>
<dbReference type="CDD" id="cd04453">
    <property type="entry name" value="S1_RNase_E"/>
    <property type="match status" value="1"/>
</dbReference>
<feature type="domain" description="S1 motif" evidence="6">
    <location>
        <begin position="43"/>
        <end position="117"/>
    </location>
</feature>
<evidence type="ECO:0000256" key="4">
    <source>
        <dbReference type="ARBA" id="ARBA00022842"/>
    </source>
</evidence>
<reference evidence="7 8" key="1">
    <citation type="submission" date="2018-08" db="EMBL/GenBank/DDBJ databases">
        <title>A genome reference for cultivated species of the human gut microbiota.</title>
        <authorList>
            <person name="Zou Y."/>
            <person name="Xue W."/>
            <person name="Luo G."/>
        </authorList>
    </citation>
    <scope>NUCLEOTIDE SEQUENCE [LARGE SCALE GENOMIC DNA]</scope>
    <source>
        <strain evidence="7 8">AF22-12AC</strain>
    </source>
</reference>
<gene>
    <name evidence="7" type="ORF">DWX93_02165</name>
</gene>
<evidence type="ECO:0000313" key="7">
    <source>
        <dbReference type="EMBL" id="RGS42162.1"/>
    </source>
</evidence>
<dbReference type="GO" id="GO:0016787">
    <property type="term" value="F:hydrolase activity"/>
    <property type="evidence" value="ECO:0007669"/>
    <property type="project" value="UniProtKB-KW"/>
</dbReference>
<evidence type="ECO:0000256" key="5">
    <source>
        <dbReference type="ARBA" id="ARBA00022884"/>
    </source>
</evidence>
<name>A0A395VF98_9FIRM</name>
<dbReference type="PANTHER" id="PTHR30001:SF0">
    <property type="entry name" value="RIBONUCLEASE G"/>
    <property type="match status" value="1"/>
</dbReference>
<dbReference type="GO" id="GO:0006364">
    <property type="term" value="P:rRNA processing"/>
    <property type="evidence" value="ECO:0007669"/>
    <property type="project" value="TreeGrafter"/>
</dbReference>
<evidence type="ECO:0000259" key="6">
    <source>
        <dbReference type="PROSITE" id="PS50126"/>
    </source>
</evidence>
<keyword evidence="2" id="KW-0479">Metal-binding</keyword>
<evidence type="ECO:0000256" key="2">
    <source>
        <dbReference type="ARBA" id="ARBA00022723"/>
    </source>
</evidence>
<dbReference type="GO" id="GO:0003723">
    <property type="term" value="F:RNA binding"/>
    <property type="evidence" value="ECO:0007669"/>
    <property type="project" value="UniProtKB-KW"/>
</dbReference>
<dbReference type="InterPro" id="IPR004659">
    <property type="entry name" value="RNase_E/G"/>
</dbReference>
<comment type="cofactor">
    <cofactor evidence="1">
        <name>Mg(2+)</name>
        <dbReference type="ChEBI" id="CHEBI:18420"/>
    </cofactor>
</comment>
<proteinExistence type="predicted"/>
<accession>A0A395VF98</accession>